<comment type="subcellular location">
    <subcellularLocation>
        <location evidence="1">Membrane</location>
        <topology evidence="1">Multi-pass membrane protein</topology>
    </subcellularLocation>
</comment>
<name>A0A9J7IR79_SPOLT</name>
<dbReference type="AlphaFoldDB" id="A0A9J7IR79"/>
<proteinExistence type="inferred from homology"/>
<feature type="domain" description="CCHC-type" evidence="15">
    <location>
        <begin position="239"/>
        <end position="254"/>
    </location>
</feature>
<evidence type="ECO:0000256" key="10">
    <source>
        <dbReference type="ARBA" id="ARBA00023201"/>
    </source>
</evidence>
<dbReference type="Pfam" id="PF00858">
    <property type="entry name" value="ASC"/>
    <property type="match status" value="1"/>
</dbReference>
<keyword evidence="6" id="KW-1133">Transmembrane helix</keyword>
<evidence type="ECO:0000256" key="11">
    <source>
        <dbReference type="ARBA" id="ARBA00023303"/>
    </source>
</evidence>
<evidence type="ECO:0000313" key="17">
    <source>
        <dbReference type="RefSeq" id="XP_022824848.1"/>
    </source>
</evidence>
<gene>
    <name evidence="17" type="primary">LOC111355297</name>
</gene>
<dbReference type="RefSeq" id="XP_022824848.1">
    <property type="nucleotide sequence ID" value="XM_022969080.1"/>
</dbReference>
<reference evidence="17" key="1">
    <citation type="submission" date="2025-08" db="UniProtKB">
        <authorList>
            <consortium name="RefSeq"/>
        </authorList>
    </citation>
    <scope>IDENTIFICATION</scope>
    <source>
        <strain evidence="17">Ishihara</strain>
        <tissue evidence="17">Whole body</tissue>
    </source>
</reference>
<evidence type="ECO:0000256" key="13">
    <source>
        <dbReference type="RuleBase" id="RU000679"/>
    </source>
</evidence>
<evidence type="ECO:0000256" key="2">
    <source>
        <dbReference type="ARBA" id="ARBA00007193"/>
    </source>
</evidence>
<dbReference type="GO" id="GO:0015280">
    <property type="term" value="F:ligand-gated sodium channel activity"/>
    <property type="evidence" value="ECO:0007669"/>
    <property type="project" value="TreeGrafter"/>
</dbReference>
<keyword evidence="9" id="KW-0472">Membrane</keyword>
<comment type="similarity">
    <text evidence="2 13">Belongs to the amiloride-sensitive sodium channel (TC 1.A.6) family.</text>
</comment>
<keyword evidence="16" id="KW-1185">Reference proteome</keyword>
<dbReference type="SMART" id="SM00343">
    <property type="entry name" value="ZnF_C2HC"/>
    <property type="match status" value="2"/>
</dbReference>
<dbReference type="GO" id="GO:0003676">
    <property type="term" value="F:nucleic acid binding"/>
    <property type="evidence" value="ECO:0007669"/>
    <property type="project" value="InterPro"/>
</dbReference>
<evidence type="ECO:0000256" key="3">
    <source>
        <dbReference type="ARBA" id="ARBA00022448"/>
    </source>
</evidence>
<feature type="compositionally biased region" description="Polar residues" evidence="14">
    <location>
        <begin position="266"/>
        <end position="276"/>
    </location>
</feature>
<dbReference type="Proteomes" id="UP000301870">
    <property type="component" value="Chromosome 20"/>
</dbReference>
<feature type="compositionally biased region" description="Basic and acidic residues" evidence="14">
    <location>
        <begin position="253"/>
        <end position="262"/>
    </location>
</feature>
<keyword evidence="8 13" id="KW-0406">Ion transport</keyword>
<protein>
    <submittedName>
        <fullName evidence="17">Uncharacterized protein LOC111355297</fullName>
    </submittedName>
</protein>
<sequence length="827" mass="93138">MSDTEPLPPSSELGSVLAQNENNADNHWRAMFEQQNANMRALIEALQTPKPIRVELPTFDPAKEDTDARSWCATAELCFSHNPPSGSQLVLAVSKALKGEASTWLSQIAYENMAWCEFKILFTSRFISTETLAGTLIKFNNDKPKEKETLPAYASRLIASLTNRWKDVKKEEIAVATVLAHISQFDPRMQRMAFTTNIASREKLQQELNAFAHLKRKINSADDSPNSDEPKRLKTTPLKCYNCGKAGHMRAECRGKPIDSKGRASPPTTSSQATQQPAARQFVCFKCGKPGHIAARCTSGGATSDGSSSGGAGAARSERRVEVCSVQPPQGVLHHKGELINFTYDSGAECSLVKESFAVKFSAYCAFCTTRVSDPWNKLGDTIFWAACFGAACAVMFVLLSAQYTRLVEAPTVNSVEKDYLNWNVSYPTIVLCPMSKIDDEIFADYVNETFNNTGYNLESFYSAIISVSLDALNVLDLLPPPEILKLIKPEDYAKIAADLFMKFKNQTLTTMPKWPITIDTAMTEMGMCHIINSNVAILDDPTKWSDRSVAYAKNNIELSVHDMDFFVQILNYANVYKVYTLSPDEVILSGTPALTFESEGFLSFGVQITSTRASEDLKYIPLQLRKCRFMHETTTKRYPIYSYNRCLMDCRIKMIFKLCNCIPHFYKPLEHETICNLAELECVLEYKKEIMKLSIDNETMEKFDNTDDLPRSFRDCGCLGNCEEDVFKNDHEQFVPTVGLNRMRLSVSAFPKVRVRREIIFSFYDLFLRSGGVVNLCIGTSVISIMELILTAVRIPIYEIMQIGKGIWRRYKKSKITRFSNKKKQI</sequence>
<keyword evidence="12" id="KW-0863">Zinc-finger</keyword>
<evidence type="ECO:0000256" key="8">
    <source>
        <dbReference type="ARBA" id="ARBA00023065"/>
    </source>
</evidence>
<organism evidence="16 17">
    <name type="scientific">Spodoptera litura</name>
    <name type="common">Asian cotton leafworm</name>
    <dbReference type="NCBI Taxonomy" id="69820"/>
    <lineage>
        <taxon>Eukaryota</taxon>
        <taxon>Metazoa</taxon>
        <taxon>Ecdysozoa</taxon>
        <taxon>Arthropoda</taxon>
        <taxon>Hexapoda</taxon>
        <taxon>Insecta</taxon>
        <taxon>Pterygota</taxon>
        <taxon>Neoptera</taxon>
        <taxon>Endopterygota</taxon>
        <taxon>Lepidoptera</taxon>
        <taxon>Glossata</taxon>
        <taxon>Ditrysia</taxon>
        <taxon>Noctuoidea</taxon>
        <taxon>Noctuidae</taxon>
        <taxon>Amphipyrinae</taxon>
        <taxon>Spodoptera</taxon>
    </lineage>
</organism>
<dbReference type="OrthoDB" id="7386590at2759"/>
<dbReference type="GO" id="GO:0008270">
    <property type="term" value="F:zinc ion binding"/>
    <property type="evidence" value="ECO:0007669"/>
    <property type="project" value="UniProtKB-KW"/>
</dbReference>
<dbReference type="PANTHER" id="PTHR11690:SF240">
    <property type="entry name" value="PICKPOCKET 25-RELATED"/>
    <property type="match status" value="1"/>
</dbReference>
<keyword evidence="5 13" id="KW-0812">Transmembrane</keyword>
<evidence type="ECO:0000259" key="15">
    <source>
        <dbReference type="PROSITE" id="PS50158"/>
    </source>
</evidence>
<keyword evidence="4 13" id="KW-0894">Sodium channel</keyword>
<keyword evidence="12" id="KW-0862">Zinc</keyword>
<evidence type="ECO:0000256" key="14">
    <source>
        <dbReference type="SAM" id="MobiDB-lite"/>
    </source>
</evidence>
<dbReference type="InterPro" id="IPR036875">
    <property type="entry name" value="Znf_CCHC_sf"/>
</dbReference>
<evidence type="ECO:0000256" key="4">
    <source>
        <dbReference type="ARBA" id="ARBA00022461"/>
    </source>
</evidence>
<evidence type="ECO:0000313" key="16">
    <source>
        <dbReference type="Proteomes" id="UP000301870"/>
    </source>
</evidence>
<feature type="domain" description="CCHC-type" evidence="15">
    <location>
        <begin position="284"/>
        <end position="299"/>
    </location>
</feature>
<evidence type="ECO:0000256" key="7">
    <source>
        <dbReference type="ARBA" id="ARBA00023053"/>
    </source>
</evidence>
<dbReference type="GO" id="GO:0005886">
    <property type="term" value="C:plasma membrane"/>
    <property type="evidence" value="ECO:0007669"/>
    <property type="project" value="TreeGrafter"/>
</dbReference>
<dbReference type="Pfam" id="PF00098">
    <property type="entry name" value="zf-CCHC"/>
    <property type="match status" value="2"/>
</dbReference>
<dbReference type="SUPFAM" id="SSF57756">
    <property type="entry name" value="Retrovirus zinc finger-like domains"/>
    <property type="match status" value="2"/>
</dbReference>
<dbReference type="GeneID" id="111355297"/>
<evidence type="ECO:0000256" key="1">
    <source>
        <dbReference type="ARBA" id="ARBA00004141"/>
    </source>
</evidence>
<accession>A0A9J7IR79</accession>
<evidence type="ECO:0000256" key="9">
    <source>
        <dbReference type="ARBA" id="ARBA00023136"/>
    </source>
</evidence>
<keyword evidence="3 13" id="KW-0813">Transport</keyword>
<keyword evidence="7" id="KW-0915">Sodium</keyword>
<evidence type="ECO:0000256" key="5">
    <source>
        <dbReference type="ARBA" id="ARBA00022692"/>
    </source>
</evidence>
<dbReference type="PROSITE" id="PS50158">
    <property type="entry name" value="ZF_CCHC"/>
    <property type="match status" value="2"/>
</dbReference>
<keyword evidence="10 13" id="KW-0739">Sodium transport</keyword>
<dbReference type="KEGG" id="sliu:111355297"/>
<evidence type="ECO:0000256" key="6">
    <source>
        <dbReference type="ARBA" id="ARBA00022989"/>
    </source>
</evidence>
<dbReference type="InterPro" id="IPR001878">
    <property type="entry name" value="Znf_CCHC"/>
</dbReference>
<keyword evidence="11 13" id="KW-0407">Ion channel</keyword>
<evidence type="ECO:0000256" key="12">
    <source>
        <dbReference type="PROSITE-ProRule" id="PRU00047"/>
    </source>
</evidence>
<dbReference type="PANTHER" id="PTHR11690">
    <property type="entry name" value="AMILORIDE-SENSITIVE SODIUM CHANNEL-RELATED"/>
    <property type="match status" value="1"/>
</dbReference>
<feature type="region of interest" description="Disordered" evidence="14">
    <location>
        <begin position="253"/>
        <end position="276"/>
    </location>
</feature>
<dbReference type="Gene3D" id="1.10.287.820">
    <property type="entry name" value="Acid-sensing ion channel domain"/>
    <property type="match status" value="1"/>
</dbReference>
<keyword evidence="12" id="KW-0479">Metal-binding</keyword>
<dbReference type="Gene3D" id="4.10.60.10">
    <property type="entry name" value="Zinc finger, CCHC-type"/>
    <property type="match status" value="2"/>
</dbReference>
<dbReference type="InterPro" id="IPR001873">
    <property type="entry name" value="ENaC"/>
</dbReference>